<keyword evidence="1" id="KW-0472">Membrane</keyword>
<dbReference type="Proteomes" id="UP001529235">
    <property type="component" value="Unassembled WGS sequence"/>
</dbReference>
<evidence type="ECO:0000256" key="1">
    <source>
        <dbReference type="SAM" id="Phobius"/>
    </source>
</evidence>
<dbReference type="EMBL" id="JASNVW010000005">
    <property type="protein sequence ID" value="MDK6029184.1"/>
    <property type="molecule type" value="Genomic_DNA"/>
</dbReference>
<proteinExistence type="predicted"/>
<feature type="transmembrane region" description="Helical" evidence="1">
    <location>
        <begin position="264"/>
        <end position="286"/>
    </location>
</feature>
<sequence length="292" mass="31687">MLRILAKFVLLLGVVMVLFTSVYGFAGLFGEQLYGVGDYLKYFIVVYDSSFRCSYEINVDIKNVDVGSGNVTFTVGLSPVESKGSFCESLTSLLSLVFAFPRSVIVYKLNASSVEVFIDPRYSGNFTVDTDVLRGWAVYQKGVLVEAFVETKVALRYKQYTVLIDTSIPWLKQFAKQVLVPATTTTTLQQATITIIQTATSTLATTSTTTVEKTKTVTYTTTKTATATVTETATTTQTQTTTATQTITKIVTTTATTEVTKIDWAFTTGITIGVGVVLLALGLALGKQTKKS</sequence>
<evidence type="ECO:0000313" key="3">
    <source>
        <dbReference type="Proteomes" id="UP001529235"/>
    </source>
</evidence>
<dbReference type="RefSeq" id="WP_285274171.1">
    <property type="nucleotide sequence ID" value="NZ_JASNVW010000005.1"/>
</dbReference>
<dbReference type="AlphaFoldDB" id="A0ABD4Z7S2"/>
<gene>
    <name evidence="2" type="ORF">QPL79_07390</name>
</gene>
<comment type="caution">
    <text evidence="2">The sequence shown here is derived from an EMBL/GenBank/DDBJ whole genome shotgun (WGS) entry which is preliminary data.</text>
</comment>
<organism evidence="2 3">
    <name type="scientific">Ignisphaera cupida</name>
    <dbReference type="NCBI Taxonomy" id="3050454"/>
    <lineage>
        <taxon>Archaea</taxon>
        <taxon>Thermoproteota</taxon>
        <taxon>Thermoprotei</taxon>
        <taxon>Desulfurococcales</taxon>
        <taxon>Desulfurococcaceae</taxon>
        <taxon>Ignisphaera</taxon>
    </lineage>
</organism>
<accession>A0ABD4Z7S2</accession>
<evidence type="ECO:0000313" key="2">
    <source>
        <dbReference type="EMBL" id="MDK6029184.1"/>
    </source>
</evidence>
<reference evidence="2 3" key="1">
    <citation type="submission" date="2023-05" db="EMBL/GenBank/DDBJ databases">
        <title>A new hyperthermophilic archaea 'Ignisphaera cupida' sp. nov. and description of the family 'Ignisphaeraceae' fam. nov.</title>
        <authorList>
            <person name="Podosokorskaya O.A."/>
            <person name="Elcheninov A.G."/>
            <person name="Klukina A."/>
            <person name="Merkel A.Y."/>
        </authorList>
    </citation>
    <scope>NUCLEOTIDE SEQUENCE [LARGE SCALE GENOMIC DNA]</scope>
    <source>
        <strain evidence="2 3">4213-co</strain>
    </source>
</reference>
<name>A0ABD4Z7S2_9CREN</name>
<keyword evidence="1" id="KW-0812">Transmembrane</keyword>
<keyword evidence="3" id="KW-1185">Reference proteome</keyword>
<keyword evidence="1" id="KW-1133">Transmembrane helix</keyword>
<protein>
    <submittedName>
        <fullName evidence="2">Uncharacterized protein</fullName>
    </submittedName>
</protein>